<gene>
    <name evidence="1" type="ORF">SCALOS_LOCUS6577</name>
</gene>
<reference evidence="1" key="1">
    <citation type="submission" date="2021-06" db="EMBL/GenBank/DDBJ databases">
        <authorList>
            <person name="Kallberg Y."/>
            <person name="Tangrot J."/>
            <person name="Rosling A."/>
        </authorList>
    </citation>
    <scope>NUCLEOTIDE SEQUENCE</scope>
    <source>
        <strain evidence="1">AU212A</strain>
    </source>
</reference>
<protein>
    <submittedName>
        <fullName evidence="1">1452_t:CDS:1</fullName>
    </submittedName>
</protein>
<dbReference type="EMBL" id="CAJVPM010012861">
    <property type="protein sequence ID" value="CAG8591014.1"/>
    <property type="molecule type" value="Genomic_DNA"/>
</dbReference>
<dbReference type="Proteomes" id="UP000789860">
    <property type="component" value="Unassembled WGS sequence"/>
</dbReference>
<proteinExistence type="predicted"/>
<feature type="non-terminal residue" evidence="1">
    <location>
        <position position="91"/>
    </location>
</feature>
<sequence>DIFIIIPNVQELINGCKVYSQNQQTYVVCQEPTLHSQEYTKTNKDDLDLLLLLNTNLLSNKSRKPRILRGEVLVKWKKNKSVKKDGNMYFA</sequence>
<organism evidence="1 2">
    <name type="scientific">Scutellospora calospora</name>
    <dbReference type="NCBI Taxonomy" id="85575"/>
    <lineage>
        <taxon>Eukaryota</taxon>
        <taxon>Fungi</taxon>
        <taxon>Fungi incertae sedis</taxon>
        <taxon>Mucoromycota</taxon>
        <taxon>Glomeromycotina</taxon>
        <taxon>Glomeromycetes</taxon>
        <taxon>Diversisporales</taxon>
        <taxon>Gigasporaceae</taxon>
        <taxon>Scutellospora</taxon>
    </lineage>
</organism>
<comment type="caution">
    <text evidence="1">The sequence shown here is derived from an EMBL/GenBank/DDBJ whole genome shotgun (WGS) entry which is preliminary data.</text>
</comment>
<evidence type="ECO:0000313" key="1">
    <source>
        <dbReference type="EMBL" id="CAG8591014.1"/>
    </source>
</evidence>
<feature type="non-terminal residue" evidence="1">
    <location>
        <position position="1"/>
    </location>
</feature>
<evidence type="ECO:0000313" key="2">
    <source>
        <dbReference type="Proteomes" id="UP000789860"/>
    </source>
</evidence>
<accession>A0ACA9MJZ1</accession>
<keyword evidence="2" id="KW-1185">Reference proteome</keyword>
<name>A0ACA9MJZ1_9GLOM</name>